<comment type="function">
    <text evidence="5">Acylhydrolase that catalyzes the hydrolysis of phospholipids at the sn-1 position.</text>
</comment>
<organism evidence="7 8">
    <name type="scientific">Carnegiea gigantea</name>
    <dbReference type="NCBI Taxonomy" id="171969"/>
    <lineage>
        <taxon>Eukaryota</taxon>
        <taxon>Viridiplantae</taxon>
        <taxon>Streptophyta</taxon>
        <taxon>Embryophyta</taxon>
        <taxon>Tracheophyta</taxon>
        <taxon>Spermatophyta</taxon>
        <taxon>Magnoliopsida</taxon>
        <taxon>eudicotyledons</taxon>
        <taxon>Gunneridae</taxon>
        <taxon>Pentapetalae</taxon>
        <taxon>Caryophyllales</taxon>
        <taxon>Cactineae</taxon>
        <taxon>Cactaceae</taxon>
        <taxon>Cactoideae</taxon>
        <taxon>Echinocereeae</taxon>
        <taxon>Carnegiea</taxon>
    </lineage>
</organism>
<keyword evidence="2 5" id="KW-0378">Hydrolase</keyword>
<evidence type="ECO:0000313" key="7">
    <source>
        <dbReference type="EMBL" id="KAJ8438183.1"/>
    </source>
</evidence>
<dbReference type="GO" id="GO:0008970">
    <property type="term" value="F:phospholipase A1 activity"/>
    <property type="evidence" value="ECO:0007669"/>
    <property type="project" value="UniProtKB-UniRule"/>
</dbReference>
<dbReference type="Pfam" id="PF01764">
    <property type="entry name" value="Lipase_3"/>
    <property type="match status" value="1"/>
</dbReference>
<dbReference type="PANTHER" id="PTHR31828:SF10">
    <property type="entry name" value="PHOSPHOLIPASE A1-IIDELTA"/>
    <property type="match status" value="1"/>
</dbReference>
<evidence type="ECO:0000259" key="6">
    <source>
        <dbReference type="Pfam" id="PF01764"/>
    </source>
</evidence>
<comment type="caution">
    <text evidence="7">The sequence shown here is derived from an EMBL/GenBank/DDBJ whole genome shotgun (WGS) entry which is preliminary data.</text>
</comment>
<dbReference type="PANTHER" id="PTHR31828">
    <property type="entry name" value="PHOSPHOLIPASE A1-IIGAMMA"/>
    <property type="match status" value="1"/>
</dbReference>
<dbReference type="GO" id="GO:0016042">
    <property type="term" value="P:lipid catabolic process"/>
    <property type="evidence" value="ECO:0007669"/>
    <property type="project" value="UniProtKB-UniRule"/>
</dbReference>
<dbReference type="InterPro" id="IPR029058">
    <property type="entry name" value="AB_hydrolase_fold"/>
</dbReference>
<protein>
    <recommendedName>
        <fullName evidence="5">Phospholipase A1</fullName>
        <ecNumber evidence="5">3.1.1.-</ecNumber>
    </recommendedName>
</protein>
<dbReference type="CDD" id="cd00519">
    <property type="entry name" value="Lipase_3"/>
    <property type="match status" value="1"/>
</dbReference>
<evidence type="ECO:0000256" key="5">
    <source>
        <dbReference type="RuleBase" id="RU367093"/>
    </source>
</evidence>
<gene>
    <name evidence="7" type="ORF">Cgig2_001901</name>
</gene>
<dbReference type="SUPFAM" id="SSF53474">
    <property type="entry name" value="alpha/beta-Hydrolases"/>
    <property type="match status" value="1"/>
</dbReference>
<comment type="similarity">
    <text evidence="1 5">Belongs to the AB hydrolase superfamily. Lipase family.</text>
</comment>
<dbReference type="EC" id="3.1.1.-" evidence="5"/>
<reference evidence="7" key="1">
    <citation type="submission" date="2022-04" db="EMBL/GenBank/DDBJ databases">
        <title>Carnegiea gigantea Genome sequencing and assembly v2.</title>
        <authorList>
            <person name="Copetti D."/>
            <person name="Sanderson M.J."/>
            <person name="Burquez A."/>
            <person name="Wojciechowski M.F."/>
        </authorList>
    </citation>
    <scope>NUCLEOTIDE SEQUENCE</scope>
    <source>
        <strain evidence="7">SGP5-SGP5p</strain>
        <tissue evidence="7">Aerial part</tissue>
    </source>
</reference>
<dbReference type="Gene3D" id="3.40.50.1820">
    <property type="entry name" value="alpha/beta hydrolase"/>
    <property type="match status" value="1"/>
</dbReference>
<dbReference type="GO" id="GO:0005737">
    <property type="term" value="C:cytoplasm"/>
    <property type="evidence" value="ECO:0007669"/>
    <property type="project" value="UniProtKB-ARBA"/>
</dbReference>
<sequence length="417" mass="47392">MALPEELLGDTGVAWRDLLGAKDWEGLLDPLNDDLRRLIIRCGDFCQVTYDTFINDQNSQYCGCSRYAKADLLYKTAFPGGSDRYDVVGFLYATARVNVPEAFLLKSLSRERWDRESNWIGYVAVSKDEVSKEMGRREIYVAWRGTIRNYEWVDVLGAKLDSARELLRKEPLDDQKGDDSNDDEKSDHKVPKVMEGWLTVYLSDDPKSPFTKLSARTQLLSKLKTLIDQYKDEDLSITFCGHSLGATLSVVSAFDVAENLTTDIPISAIVFGCPKVGNKAFKDRFDSYPNVKVLHVRNTIDLIPHYPTGLMGYVNIGTELEIDTRKSNYLKDSKNPSDWHNLQAMLHVVNGWHGEKKDFELRIKRSIALVNKSCGFLKEECFVPESWWVEKNKGLVLNEAGDWVLAPPEEIPAPEFD</sequence>
<dbReference type="AlphaFoldDB" id="A0A9Q1K895"/>
<keyword evidence="8" id="KW-1185">Reference proteome</keyword>
<dbReference type="OrthoDB" id="438440at2759"/>
<keyword evidence="3 5" id="KW-0442">Lipid degradation</keyword>
<evidence type="ECO:0000256" key="3">
    <source>
        <dbReference type="ARBA" id="ARBA00022963"/>
    </source>
</evidence>
<dbReference type="FunFam" id="3.40.50.1820:FF:000065">
    <property type="entry name" value="Phospholipase A1-II 3"/>
    <property type="match status" value="1"/>
</dbReference>
<evidence type="ECO:0000256" key="2">
    <source>
        <dbReference type="ARBA" id="ARBA00022801"/>
    </source>
</evidence>
<keyword evidence="4 5" id="KW-0443">Lipid metabolism</keyword>
<evidence type="ECO:0000313" key="8">
    <source>
        <dbReference type="Proteomes" id="UP001153076"/>
    </source>
</evidence>
<dbReference type="Proteomes" id="UP001153076">
    <property type="component" value="Unassembled WGS sequence"/>
</dbReference>
<dbReference type="EMBL" id="JAKOGI010000266">
    <property type="protein sequence ID" value="KAJ8438183.1"/>
    <property type="molecule type" value="Genomic_DNA"/>
</dbReference>
<proteinExistence type="inferred from homology"/>
<dbReference type="InterPro" id="IPR002921">
    <property type="entry name" value="Fungal_lipase-type"/>
</dbReference>
<accession>A0A9Q1K895</accession>
<evidence type="ECO:0000256" key="1">
    <source>
        <dbReference type="ARBA" id="ARBA00010701"/>
    </source>
</evidence>
<name>A0A9Q1K895_9CARY</name>
<dbReference type="InterPro" id="IPR033556">
    <property type="entry name" value="PLA"/>
</dbReference>
<evidence type="ECO:0000256" key="4">
    <source>
        <dbReference type="ARBA" id="ARBA00023098"/>
    </source>
</evidence>
<feature type="domain" description="Fungal lipase-type" evidence="6">
    <location>
        <begin position="140"/>
        <end position="308"/>
    </location>
</feature>